<proteinExistence type="predicted"/>
<dbReference type="Pfam" id="PF21070">
    <property type="entry name" value="IcmF_helical"/>
    <property type="match status" value="1"/>
</dbReference>
<dbReference type="AlphaFoldDB" id="A0A7M1NVQ0"/>
<organism evidence="6 7">
    <name type="scientific">Haemophilus parainfluenzae</name>
    <dbReference type="NCBI Taxonomy" id="729"/>
    <lineage>
        <taxon>Bacteria</taxon>
        <taxon>Pseudomonadati</taxon>
        <taxon>Pseudomonadota</taxon>
        <taxon>Gammaproteobacteria</taxon>
        <taxon>Pasteurellales</taxon>
        <taxon>Pasteurellaceae</taxon>
        <taxon>Haemophilus</taxon>
    </lineage>
</organism>
<feature type="domain" description="Type VI secretion system component TssM1 N-terminal" evidence="4">
    <location>
        <begin position="201"/>
        <end position="440"/>
    </location>
</feature>
<dbReference type="InterPro" id="IPR009612">
    <property type="entry name" value="IcmF-rel"/>
</dbReference>
<keyword evidence="1" id="KW-0472">Membrane</keyword>
<sequence length="1170" mass="134789">MKLPLFFQTFRPLLSRLKLSGPILLIILWIAILVWIWWQGADYSIDNYKPLETLTRRWLVTAVMIIIAISWIAWRMSKRLNQLEKRQQEDKKNQHSPVQEDIDAQRRYLDRWVVRFKRYLEVPEYHYALPWYISLGADESGNTSLLTKGADFVELYETDEESTSQVEFSIFTNGDAVIISPNSNLISQVLEVEHKPKLYSKLWNNLLDWIVEQRKRQPLNGIILAVDFYELLTSSKEKRDAYVETLQQRLQDIFNKVNSELPIYVVMTKLDRLSGFQVMYDKLTKEQREAILGTTFSGKGEHWQDELSTFWDNWCQQMNSAMPDMLLSIQSEQRGNVFSFIRQVNGAYEDVSKLLTNLLATIGKSSYFPKGIYFTSALQSGRIDDLFVQSSSEQFNLGQQTYSTWSNKVSYSYFCKELFENVLFSYPNIASESRAWKVSYEKTFKVSLILGGLAAIGILFGWQYYYKQNHDAGVAVLEQIKAFKNVPISTEKDYFGDKQLPLLNPVRDAVLKYGDYKDNSTIFTDMGLYQGNKMGPYISSTYWKLLQFRFLPAIMNGLQRELDNAPENSNEKLEILRVMRMLDDKSGRSDQVVEDFMRKYWSNVFRGQSQLQANLLSHLDYALKNTDWYAGRKQGNQEMIEAFKPYDLSIRNAQKELSNLSIYERVYQNLKSNAKSVYPTDLDYREEIGSGYDDLFSAIDTELLRIPRFFTTEGLTNYFVKRDSQLIKLTAIDSWVLNLSSNIEYSDADRQEISNRVSEQYVNEYIATWNNALDNLDIKRFEDIPQAVKAIERITGSSQSMKRAIATVNTNTSPASAPNGVEGKALESLLASPEFVLRNQISNNFVNEKNILTQDDGRDSILQNVYPSLSNLHRYLLAIQNSPEKGKAALRAVQMRFDQQSTDPIIELQQLAKTVPEPLGRWLEQIADNAWKAVLKSAVIALEVEWNNKVVKPYKATIEGRYPFAPSASQEVAISDFDRFFAPDGIIDGFYNKYLSAFIDNDIMDDSEEGKSFLREDVIEQFELAQRIRDTFFSSENGLGAQYIVEPVSLAANKRRSVLNLDGQIIDFTHGNKKRVNVVWPNSMNVAVESKLTLVPNKVNTSPRSISFRGPWAQIKLFNSGKIISNKDGAFDIRYDVDGGYATYRVYVDSSDNPFSSDMFRRFKLQETLY</sequence>
<feature type="domain" description="IcmF-related" evidence="3">
    <location>
        <begin position="500"/>
        <end position="813"/>
    </location>
</feature>
<dbReference type="PANTHER" id="PTHR36153:SF5">
    <property type="entry name" value="EXPORTED PROTEIN"/>
    <property type="match status" value="1"/>
</dbReference>
<dbReference type="Pfam" id="PF14331">
    <property type="entry name" value="IcmF-related_N"/>
    <property type="match status" value="1"/>
</dbReference>
<dbReference type="RefSeq" id="WP_197543419.1">
    <property type="nucleotide sequence ID" value="NZ_CP063120.1"/>
</dbReference>
<evidence type="ECO:0000259" key="3">
    <source>
        <dbReference type="Pfam" id="PF06761"/>
    </source>
</evidence>
<evidence type="ECO:0000313" key="7">
    <source>
        <dbReference type="Proteomes" id="UP000595009"/>
    </source>
</evidence>
<accession>A0A7M1NVQ0</accession>
<feature type="transmembrane region" description="Helical" evidence="1">
    <location>
        <begin position="446"/>
        <end position="465"/>
    </location>
</feature>
<keyword evidence="1" id="KW-0812">Transmembrane</keyword>
<dbReference type="InterPro" id="IPR010623">
    <property type="entry name" value="IcmF_C"/>
</dbReference>
<evidence type="ECO:0000313" key="6">
    <source>
        <dbReference type="EMBL" id="QOR17022.1"/>
    </source>
</evidence>
<feature type="domain" description="Type VI secretion system IcmF C-terminal" evidence="2">
    <location>
        <begin position="1045"/>
        <end position="1150"/>
    </location>
</feature>
<gene>
    <name evidence="6" type="primary">tssM</name>
    <name evidence="6" type="ORF">INP94_09175</name>
</gene>
<dbReference type="Pfam" id="PF06761">
    <property type="entry name" value="IcmF-related"/>
    <property type="match status" value="1"/>
</dbReference>
<feature type="transmembrane region" description="Helical" evidence="1">
    <location>
        <begin position="58"/>
        <end position="76"/>
    </location>
</feature>
<evidence type="ECO:0000259" key="2">
    <source>
        <dbReference type="Pfam" id="PF06744"/>
    </source>
</evidence>
<dbReference type="Pfam" id="PF06744">
    <property type="entry name" value="IcmF_C"/>
    <property type="match status" value="1"/>
</dbReference>
<dbReference type="EMBL" id="CP063120">
    <property type="protein sequence ID" value="QOR17022.1"/>
    <property type="molecule type" value="Genomic_DNA"/>
</dbReference>
<dbReference type="InterPro" id="IPR017731">
    <property type="entry name" value="TssM1-like"/>
</dbReference>
<dbReference type="InterPro" id="IPR048677">
    <property type="entry name" value="TssM1_hel"/>
</dbReference>
<feature type="domain" description="Type VI secretion system component TssM1 helical" evidence="5">
    <location>
        <begin position="941"/>
        <end position="1001"/>
    </location>
</feature>
<evidence type="ECO:0000259" key="4">
    <source>
        <dbReference type="Pfam" id="PF14331"/>
    </source>
</evidence>
<reference evidence="6 7" key="1">
    <citation type="submission" date="2020-10" db="EMBL/GenBank/DDBJ databases">
        <title>Genomic diversity and antimicrobial resistance of Haemophilus colonising the airways of young children with cystic fibrosis.</title>
        <authorList>
            <person name="Watts S.C."/>
            <person name="Judd L.M."/>
            <person name="Carzino R."/>
            <person name="Ranganathan S."/>
            <person name="Holt K.E."/>
        </authorList>
    </citation>
    <scope>NUCLEOTIDE SEQUENCE [LARGE SCALE GENOMIC DNA]</scope>
    <source>
        <strain evidence="6 7">M1C137_2</strain>
    </source>
</reference>
<feature type="transmembrane region" description="Helical" evidence="1">
    <location>
        <begin position="21"/>
        <end position="38"/>
    </location>
</feature>
<name>A0A7M1NVQ0_HAEPA</name>
<dbReference type="NCBIfam" id="TIGR03348">
    <property type="entry name" value="VI_IcmF"/>
    <property type="match status" value="1"/>
</dbReference>
<dbReference type="Proteomes" id="UP000595009">
    <property type="component" value="Chromosome"/>
</dbReference>
<keyword evidence="1" id="KW-1133">Transmembrane helix</keyword>
<evidence type="ECO:0000259" key="5">
    <source>
        <dbReference type="Pfam" id="PF21070"/>
    </source>
</evidence>
<evidence type="ECO:0000256" key="1">
    <source>
        <dbReference type="SAM" id="Phobius"/>
    </source>
</evidence>
<protein>
    <submittedName>
        <fullName evidence="6">Type VI secretion system membrane subunit TssM</fullName>
    </submittedName>
</protein>
<dbReference type="InterPro" id="IPR053156">
    <property type="entry name" value="T6SS_TssM-like"/>
</dbReference>
<dbReference type="InterPro" id="IPR025743">
    <property type="entry name" value="TssM1_N"/>
</dbReference>
<dbReference type="PANTHER" id="PTHR36153">
    <property type="entry name" value="INNER MEMBRANE PROTEIN-RELATED"/>
    <property type="match status" value="1"/>
</dbReference>